<proteinExistence type="predicted"/>
<name>A0A4R0N0C8_9SPHI</name>
<sequence length="76" mass="8712">MSLPMRINFDEKDYTYIIITKGITKETTAIHINLNGMEYQLVCNSKGDWDAVDATVNDHPGLLKAIGRNIKLRYRL</sequence>
<organism evidence="1 2">
    <name type="scientific">Pedobacter hiemivivus</name>
    <dbReference type="NCBI Taxonomy" id="2530454"/>
    <lineage>
        <taxon>Bacteria</taxon>
        <taxon>Pseudomonadati</taxon>
        <taxon>Bacteroidota</taxon>
        <taxon>Sphingobacteriia</taxon>
        <taxon>Sphingobacteriales</taxon>
        <taxon>Sphingobacteriaceae</taxon>
        <taxon>Pedobacter</taxon>
    </lineage>
</organism>
<dbReference type="EMBL" id="SJSM01000013">
    <property type="protein sequence ID" value="TCC92723.1"/>
    <property type="molecule type" value="Genomic_DNA"/>
</dbReference>
<evidence type="ECO:0000313" key="1">
    <source>
        <dbReference type="EMBL" id="TCC92723.1"/>
    </source>
</evidence>
<accession>A0A4R0N0C8</accession>
<evidence type="ECO:0000313" key="2">
    <source>
        <dbReference type="Proteomes" id="UP000291117"/>
    </source>
</evidence>
<dbReference type="Proteomes" id="UP000291117">
    <property type="component" value="Unassembled WGS sequence"/>
</dbReference>
<gene>
    <name evidence="1" type="ORF">EZ444_18485</name>
</gene>
<dbReference type="RefSeq" id="WP_131610626.1">
    <property type="nucleotide sequence ID" value="NZ_SJSM01000013.1"/>
</dbReference>
<keyword evidence="2" id="KW-1185">Reference proteome</keyword>
<dbReference type="AlphaFoldDB" id="A0A4R0N0C8"/>
<comment type="caution">
    <text evidence="1">The sequence shown here is derived from an EMBL/GenBank/DDBJ whole genome shotgun (WGS) entry which is preliminary data.</text>
</comment>
<reference evidence="1 2" key="1">
    <citation type="submission" date="2019-02" db="EMBL/GenBank/DDBJ databases">
        <title>Pedobacter sp. RP-3-8 sp. nov., isolated from Arctic soil.</title>
        <authorList>
            <person name="Dahal R.H."/>
        </authorList>
    </citation>
    <scope>NUCLEOTIDE SEQUENCE [LARGE SCALE GENOMIC DNA]</scope>
    <source>
        <strain evidence="1 2">RP-3-8</strain>
    </source>
</reference>
<dbReference type="OrthoDB" id="798105at2"/>
<protein>
    <submittedName>
        <fullName evidence="1">Uncharacterized protein</fullName>
    </submittedName>
</protein>